<name>A0ABM3RQV9_SPIOL</name>
<feature type="compositionally biased region" description="Basic and acidic residues" evidence="1">
    <location>
        <begin position="154"/>
        <end position="167"/>
    </location>
</feature>
<evidence type="ECO:0000313" key="4">
    <source>
        <dbReference type="RefSeq" id="XP_056698004.1"/>
    </source>
</evidence>
<feature type="domain" description="Retrotransposon gag" evidence="2">
    <location>
        <begin position="25"/>
        <end position="106"/>
    </location>
</feature>
<protein>
    <recommendedName>
        <fullName evidence="2">Retrotransposon gag domain-containing protein</fullName>
    </recommendedName>
</protein>
<dbReference type="RefSeq" id="XP_056698004.1">
    <property type="nucleotide sequence ID" value="XM_056842026.1"/>
</dbReference>
<feature type="region of interest" description="Disordered" evidence="1">
    <location>
        <begin position="154"/>
        <end position="174"/>
    </location>
</feature>
<dbReference type="GeneID" id="130471743"/>
<organism evidence="3 4">
    <name type="scientific">Spinacia oleracea</name>
    <name type="common">Spinach</name>
    <dbReference type="NCBI Taxonomy" id="3562"/>
    <lineage>
        <taxon>Eukaryota</taxon>
        <taxon>Viridiplantae</taxon>
        <taxon>Streptophyta</taxon>
        <taxon>Embryophyta</taxon>
        <taxon>Tracheophyta</taxon>
        <taxon>Spermatophyta</taxon>
        <taxon>Magnoliopsida</taxon>
        <taxon>eudicotyledons</taxon>
        <taxon>Gunneridae</taxon>
        <taxon>Pentapetalae</taxon>
        <taxon>Caryophyllales</taxon>
        <taxon>Chenopodiaceae</taxon>
        <taxon>Chenopodioideae</taxon>
        <taxon>Anserineae</taxon>
        <taxon>Spinacia</taxon>
    </lineage>
</organism>
<proteinExistence type="predicted"/>
<evidence type="ECO:0000256" key="1">
    <source>
        <dbReference type="SAM" id="MobiDB-lite"/>
    </source>
</evidence>
<sequence length="405" mass="45696">MTILVPNHMREAILCNGFGSTFIRPALKWLTSLPNGCITSFAHLNNMFNQQFASSRGLEKQTSDMYQIIQRPDEPLKDYITRFTREKVTVLECDIPTAIQAFRQGLYGETDMWRDLIKYPCKTFEDAPAKAMAQVRLEETLYCRKGANDYAKTDRRLPYPKKRDDRPAPYTRPLQVATVEEEDTDYGESSTMATKLQQTRLKKRSLKKWYDFHVDIIHTTNEGVALKREVAYLLSSGHLKDVMSDKARGVIEKDVSNSPSKPPLPPPHTKSVNFIASGSDICGLTYSAAKRQARENEVDRLVRAAAAGYVTPISFDESDAGNISGRHHDGLVISIPVWNCMIKRVLVDKESSTNVMMLDSLKEMGLNPEKDVTKKSTVLKGFCGEAKTTFREVTLPVYAQGVIQR</sequence>
<reference evidence="3" key="1">
    <citation type="journal article" date="2021" name="Nat. Commun.">
        <title>Genomic analyses provide insights into spinach domestication and the genetic basis of agronomic traits.</title>
        <authorList>
            <person name="Cai X."/>
            <person name="Sun X."/>
            <person name="Xu C."/>
            <person name="Sun H."/>
            <person name="Wang X."/>
            <person name="Ge C."/>
            <person name="Zhang Z."/>
            <person name="Wang Q."/>
            <person name="Fei Z."/>
            <person name="Jiao C."/>
            <person name="Wang Q."/>
        </authorList>
    </citation>
    <scope>NUCLEOTIDE SEQUENCE [LARGE SCALE GENOMIC DNA]</scope>
    <source>
        <strain evidence="3">cv. Varoflay</strain>
    </source>
</reference>
<dbReference type="InterPro" id="IPR005162">
    <property type="entry name" value="Retrotrans_gag_dom"/>
</dbReference>
<keyword evidence="3" id="KW-1185">Reference proteome</keyword>
<accession>A0ABM3RQV9</accession>
<reference evidence="4" key="2">
    <citation type="submission" date="2025-08" db="UniProtKB">
        <authorList>
            <consortium name="RefSeq"/>
        </authorList>
    </citation>
    <scope>IDENTIFICATION</scope>
    <source>
        <tissue evidence="4">Leaf</tissue>
    </source>
</reference>
<evidence type="ECO:0000313" key="3">
    <source>
        <dbReference type="Proteomes" id="UP000813463"/>
    </source>
</evidence>
<gene>
    <name evidence="4" type="primary">LOC130471743</name>
</gene>
<dbReference type="Proteomes" id="UP000813463">
    <property type="component" value="Chromosome 4"/>
</dbReference>
<evidence type="ECO:0000259" key="2">
    <source>
        <dbReference type="Pfam" id="PF03732"/>
    </source>
</evidence>
<dbReference type="PANTHER" id="PTHR33240:SF8">
    <property type="entry name" value="OS03G0439900 PROTEIN"/>
    <property type="match status" value="1"/>
</dbReference>
<dbReference type="PANTHER" id="PTHR33240">
    <property type="entry name" value="OS08G0508500 PROTEIN"/>
    <property type="match status" value="1"/>
</dbReference>
<dbReference type="Pfam" id="PF03732">
    <property type="entry name" value="Retrotrans_gag"/>
    <property type="match status" value="1"/>
</dbReference>